<gene>
    <name evidence="2" type="ORF">MHI_LOCUS63867</name>
</gene>
<reference evidence="2" key="1">
    <citation type="submission" date="2020-07" db="EMBL/GenBank/DDBJ databases">
        <authorList>
            <person name="Nazaruddin N."/>
        </authorList>
    </citation>
    <scope>NUCLEOTIDE SEQUENCE</scope>
</reference>
<evidence type="ECO:0000313" key="2">
    <source>
        <dbReference type="EMBL" id="CAD1468690.1"/>
    </source>
</evidence>
<dbReference type="Proteomes" id="UP000752696">
    <property type="component" value="Unassembled WGS sequence"/>
</dbReference>
<name>A0A6V7GUG9_9HYME</name>
<protein>
    <submittedName>
        <fullName evidence="2">Uncharacterized protein</fullName>
    </submittedName>
</protein>
<sequence>MLATNGESSLVGHCHVNSLRRRFTTSTRDPRSHSQLPKVRLASRSQQKFFAKRIFENSCRFSSMRRKSNYSQSRSRSITFARCKNKLVSPQRS</sequence>
<dbReference type="AlphaFoldDB" id="A0A6V7GUG9"/>
<comment type="caution">
    <text evidence="2">The sequence shown here is derived from an EMBL/GenBank/DDBJ whole genome shotgun (WGS) entry which is preliminary data.</text>
</comment>
<feature type="non-terminal residue" evidence="2">
    <location>
        <position position="1"/>
    </location>
</feature>
<dbReference type="EMBL" id="CAJDYZ010001183">
    <property type="protein sequence ID" value="CAD1468690.1"/>
    <property type="molecule type" value="Genomic_DNA"/>
</dbReference>
<proteinExistence type="predicted"/>
<organism evidence="2 3">
    <name type="scientific">Heterotrigona itama</name>
    <dbReference type="NCBI Taxonomy" id="395501"/>
    <lineage>
        <taxon>Eukaryota</taxon>
        <taxon>Metazoa</taxon>
        <taxon>Ecdysozoa</taxon>
        <taxon>Arthropoda</taxon>
        <taxon>Hexapoda</taxon>
        <taxon>Insecta</taxon>
        <taxon>Pterygota</taxon>
        <taxon>Neoptera</taxon>
        <taxon>Endopterygota</taxon>
        <taxon>Hymenoptera</taxon>
        <taxon>Apocrita</taxon>
        <taxon>Aculeata</taxon>
        <taxon>Apoidea</taxon>
        <taxon>Anthophila</taxon>
        <taxon>Apidae</taxon>
        <taxon>Heterotrigona</taxon>
    </lineage>
</organism>
<accession>A0A6V7GUG9</accession>
<feature type="region of interest" description="Disordered" evidence="1">
    <location>
        <begin position="21"/>
        <end position="40"/>
    </location>
</feature>
<keyword evidence="3" id="KW-1185">Reference proteome</keyword>
<evidence type="ECO:0000256" key="1">
    <source>
        <dbReference type="SAM" id="MobiDB-lite"/>
    </source>
</evidence>
<evidence type="ECO:0000313" key="3">
    <source>
        <dbReference type="Proteomes" id="UP000752696"/>
    </source>
</evidence>